<comment type="similarity">
    <text evidence="1">Belongs to the GST superfamily.</text>
</comment>
<dbReference type="Proteomes" id="UP001239782">
    <property type="component" value="Chromosome"/>
</dbReference>
<dbReference type="PANTHER" id="PTHR44051:SF2">
    <property type="entry name" value="HYPOTHETICAL GLUTATHIONE S-TRANSFERASE LIKE PROTEIN"/>
    <property type="match status" value="1"/>
</dbReference>
<feature type="domain" description="GST C-terminal" evidence="3">
    <location>
        <begin position="84"/>
        <end position="199"/>
    </location>
</feature>
<dbReference type="EMBL" id="CP133548">
    <property type="protein sequence ID" value="WMS86157.1"/>
    <property type="molecule type" value="Genomic_DNA"/>
</dbReference>
<dbReference type="CDD" id="cd03056">
    <property type="entry name" value="GST_N_4"/>
    <property type="match status" value="1"/>
</dbReference>
<evidence type="ECO:0000313" key="4">
    <source>
        <dbReference type="EMBL" id="WMS86157.1"/>
    </source>
</evidence>
<dbReference type="InterPro" id="IPR004046">
    <property type="entry name" value="GST_C"/>
</dbReference>
<proteinExistence type="inferred from homology"/>
<dbReference type="SFLD" id="SFLDG00358">
    <property type="entry name" value="Main_(cytGST)"/>
    <property type="match status" value="1"/>
</dbReference>
<dbReference type="InterPro" id="IPR040079">
    <property type="entry name" value="Glutathione_S-Trfase"/>
</dbReference>
<dbReference type="Gene3D" id="1.20.1050.10">
    <property type="match status" value="1"/>
</dbReference>
<dbReference type="Pfam" id="PF00043">
    <property type="entry name" value="GST_C"/>
    <property type="match status" value="1"/>
</dbReference>
<keyword evidence="5" id="KW-1185">Reference proteome</keyword>
<organism evidence="4 5">
    <name type="scientific">Pleionea litopenaei</name>
    <dbReference type="NCBI Taxonomy" id="3070815"/>
    <lineage>
        <taxon>Bacteria</taxon>
        <taxon>Pseudomonadati</taxon>
        <taxon>Pseudomonadota</taxon>
        <taxon>Gammaproteobacteria</taxon>
        <taxon>Oceanospirillales</taxon>
        <taxon>Pleioneaceae</taxon>
        <taxon>Pleionea</taxon>
    </lineage>
</organism>
<dbReference type="InterPro" id="IPR004045">
    <property type="entry name" value="Glutathione_S-Trfase_N"/>
</dbReference>
<sequence length="199" mass="22828">MMIKVYGMSLSGNCYKLKLLLNLISQEHQWIEVDILNGETQTPDYLKKNPNGKVPLLEIDGTYLPESNAGLYYLSQNTPYFPTGKLEQAQVLQWMFFEQYSHEPAIAVARFINLFLPSDHPRRDSLPELLKKGYQALAVLEQQLNKTTWLVGDKPSIADIALYAYTHVATDGDFELTRFPKINQWMTGIQQLPNYIPMV</sequence>
<dbReference type="PROSITE" id="PS50404">
    <property type="entry name" value="GST_NTER"/>
    <property type="match status" value="1"/>
</dbReference>
<dbReference type="RefSeq" id="WP_309201309.1">
    <property type="nucleotide sequence ID" value="NZ_CP133548.1"/>
</dbReference>
<dbReference type="InterPro" id="IPR010987">
    <property type="entry name" value="Glutathione-S-Trfase_C-like"/>
</dbReference>
<dbReference type="Pfam" id="PF02798">
    <property type="entry name" value="GST_N"/>
    <property type="match status" value="1"/>
</dbReference>
<dbReference type="SUPFAM" id="SSF47616">
    <property type="entry name" value="GST C-terminal domain-like"/>
    <property type="match status" value="1"/>
</dbReference>
<dbReference type="PROSITE" id="PS50405">
    <property type="entry name" value="GST_CTER"/>
    <property type="match status" value="1"/>
</dbReference>
<evidence type="ECO:0000259" key="3">
    <source>
        <dbReference type="PROSITE" id="PS50405"/>
    </source>
</evidence>
<dbReference type="Gene3D" id="3.40.30.10">
    <property type="entry name" value="Glutaredoxin"/>
    <property type="match status" value="1"/>
</dbReference>
<feature type="domain" description="GST N-terminal" evidence="2">
    <location>
        <begin position="1"/>
        <end position="82"/>
    </location>
</feature>
<evidence type="ECO:0000259" key="2">
    <source>
        <dbReference type="PROSITE" id="PS50404"/>
    </source>
</evidence>
<protein>
    <submittedName>
        <fullName evidence="4">Glutathione S-transferase family protein</fullName>
    </submittedName>
</protein>
<name>A0AA51RR84_9GAMM</name>
<gene>
    <name evidence="4" type="ORF">Q9312_13105</name>
</gene>
<reference evidence="4 5" key="1">
    <citation type="submission" date="2023-08" db="EMBL/GenBank/DDBJ databases">
        <title>Pleionea litopenaei sp. nov., isolated from stomach of juvenile Litopenaeus vannamei.</title>
        <authorList>
            <person name="Rho A.M."/>
            <person name="Hwang C.Y."/>
        </authorList>
    </citation>
    <scope>NUCLEOTIDE SEQUENCE [LARGE SCALE GENOMIC DNA]</scope>
    <source>
        <strain evidence="4 5">HL-JVS1</strain>
    </source>
</reference>
<dbReference type="InterPro" id="IPR036249">
    <property type="entry name" value="Thioredoxin-like_sf"/>
</dbReference>
<dbReference type="SUPFAM" id="SSF52833">
    <property type="entry name" value="Thioredoxin-like"/>
    <property type="match status" value="1"/>
</dbReference>
<dbReference type="KEGG" id="plei:Q9312_13105"/>
<dbReference type="InterPro" id="IPR036282">
    <property type="entry name" value="Glutathione-S-Trfase_C_sf"/>
</dbReference>
<dbReference type="AlphaFoldDB" id="A0AA51RR84"/>
<dbReference type="SFLD" id="SFLDS00019">
    <property type="entry name" value="Glutathione_Transferase_(cytos"/>
    <property type="match status" value="1"/>
</dbReference>
<dbReference type="PANTHER" id="PTHR44051">
    <property type="entry name" value="GLUTATHIONE S-TRANSFERASE-RELATED"/>
    <property type="match status" value="1"/>
</dbReference>
<accession>A0AA51RR84</accession>
<evidence type="ECO:0000256" key="1">
    <source>
        <dbReference type="RuleBase" id="RU003494"/>
    </source>
</evidence>
<dbReference type="SFLD" id="SFLDG01151">
    <property type="entry name" value="Main.2:_Nu-like"/>
    <property type="match status" value="1"/>
</dbReference>
<evidence type="ECO:0000313" key="5">
    <source>
        <dbReference type="Proteomes" id="UP001239782"/>
    </source>
</evidence>